<dbReference type="PROSITE" id="PS51755">
    <property type="entry name" value="OMPR_PHOB"/>
    <property type="match status" value="1"/>
</dbReference>
<evidence type="ECO:0000259" key="10">
    <source>
        <dbReference type="PROSITE" id="PS51755"/>
    </source>
</evidence>
<dbReference type="PANTHER" id="PTHR48111:SF40">
    <property type="entry name" value="PHOSPHATE REGULON TRANSCRIPTIONAL REGULATORY PROTEIN PHOB"/>
    <property type="match status" value="1"/>
</dbReference>
<dbReference type="Gene3D" id="1.10.10.10">
    <property type="entry name" value="Winged helix-like DNA-binding domain superfamily/Winged helix DNA-binding domain"/>
    <property type="match status" value="1"/>
</dbReference>
<evidence type="ECO:0000256" key="3">
    <source>
        <dbReference type="ARBA" id="ARBA00023012"/>
    </source>
</evidence>
<accession>A0A223CWB7</accession>
<dbReference type="KEGG" id="tab:CIG75_00430"/>
<dbReference type="Pfam" id="PF00486">
    <property type="entry name" value="Trans_reg_C"/>
    <property type="match status" value="1"/>
</dbReference>
<keyword evidence="5 8" id="KW-0238">DNA-binding</keyword>
<dbReference type="InterPro" id="IPR036388">
    <property type="entry name" value="WH-like_DNA-bd_sf"/>
</dbReference>
<dbReference type="InterPro" id="IPR001867">
    <property type="entry name" value="OmpR/PhoB-type_DNA-bd"/>
</dbReference>
<name>A0A223CWB7_9BACL</name>
<organism evidence="11 12">
    <name type="scientific">Tumebacillus algifaecis</name>
    <dbReference type="NCBI Taxonomy" id="1214604"/>
    <lineage>
        <taxon>Bacteria</taxon>
        <taxon>Bacillati</taxon>
        <taxon>Bacillota</taxon>
        <taxon>Bacilli</taxon>
        <taxon>Bacillales</taxon>
        <taxon>Alicyclobacillaceae</taxon>
        <taxon>Tumebacillus</taxon>
    </lineage>
</organism>
<dbReference type="SMART" id="SM00448">
    <property type="entry name" value="REC"/>
    <property type="match status" value="1"/>
</dbReference>
<reference evidence="11 12" key="1">
    <citation type="journal article" date="2015" name="Int. J. Syst. Evol. Microbiol.">
        <title>Tumebacillus algifaecis sp. nov., isolated from decomposing algal scum.</title>
        <authorList>
            <person name="Wu Y.F."/>
            <person name="Zhang B."/>
            <person name="Xing P."/>
            <person name="Wu Q.L."/>
            <person name="Liu S.J."/>
        </authorList>
    </citation>
    <scope>NUCLEOTIDE SEQUENCE [LARGE SCALE GENOMIC DNA]</scope>
    <source>
        <strain evidence="11 12">THMBR28</strain>
    </source>
</reference>
<feature type="DNA-binding region" description="OmpR/PhoB-type" evidence="8">
    <location>
        <begin position="132"/>
        <end position="229"/>
    </location>
</feature>
<keyword evidence="12" id="KW-1185">Reference proteome</keyword>
<evidence type="ECO:0000256" key="2">
    <source>
        <dbReference type="ARBA" id="ARBA00022553"/>
    </source>
</evidence>
<evidence type="ECO:0000256" key="1">
    <source>
        <dbReference type="ARBA" id="ARBA00004496"/>
    </source>
</evidence>
<evidence type="ECO:0000256" key="6">
    <source>
        <dbReference type="ARBA" id="ARBA00023163"/>
    </source>
</evidence>
<evidence type="ECO:0000313" key="12">
    <source>
        <dbReference type="Proteomes" id="UP000214688"/>
    </source>
</evidence>
<keyword evidence="3" id="KW-0902">Two-component regulatory system</keyword>
<keyword evidence="2 7" id="KW-0597">Phosphoprotein</keyword>
<protein>
    <submittedName>
        <fullName evidence="11">DNA-binding response regulator</fullName>
    </submittedName>
</protein>
<dbReference type="FunFam" id="3.40.50.2300:FF:000001">
    <property type="entry name" value="DNA-binding response regulator PhoB"/>
    <property type="match status" value="1"/>
</dbReference>
<dbReference type="GO" id="GO:0006355">
    <property type="term" value="P:regulation of DNA-templated transcription"/>
    <property type="evidence" value="ECO:0007669"/>
    <property type="project" value="InterPro"/>
</dbReference>
<dbReference type="InterPro" id="IPR001789">
    <property type="entry name" value="Sig_transdc_resp-reg_receiver"/>
</dbReference>
<keyword evidence="6" id="KW-0804">Transcription</keyword>
<dbReference type="InterPro" id="IPR011006">
    <property type="entry name" value="CheY-like_superfamily"/>
</dbReference>
<dbReference type="AlphaFoldDB" id="A0A223CWB7"/>
<dbReference type="EMBL" id="CP022657">
    <property type="protein sequence ID" value="ASS73590.1"/>
    <property type="molecule type" value="Genomic_DNA"/>
</dbReference>
<feature type="domain" description="OmpR/PhoB-type" evidence="10">
    <location>
        <begin position="132"/>
        <end position="229"/>
    </location>
</feature>
<dbReference type="GO" id="GO:0032993">
    <property type="term" value="C:protein-DNA complex"/>
    <property type="evidence" value="ECO:0007669"/>
    <property type="project" value="TreeGrafter"/>
</dbReference>
<gene>
    <name evidence="11" type="ORF">CIG75_00430</name>
</gene>
<dbReference type="PANTHER" id="PTHR48111">
    <property type="entry name" value="REGULATOR OF RPOS"/>
    <property type="match status" value="1"/>
</dbReference>
<evidence type="ECO:0000313" key="11">
    <source>
        <dbReference type="EMBL" id="ASS73590.1"/>
    </source>
</evidence>
<dbReference type="FunFam" id="1.10.10.10:FF:000018">
    <property type="entry name" value="DNA-binding response regulator ResD"/>
    <property type="match status" value="1"/>
</dbReference>
<dbReference type="Pfam" id="PF00072">
    <property type="entry name" value="Response_reg"/>
    <property type="match status" value="1"/>
</dbReference>
<evidence type="ECO:0000256" key="5">
    <source>
        <dbReference type="ARBA" id="ARBA00023125"/>
    </source>
</evidence>
<dbReference type="CDD" id="cd00383">
    <property type="entry name" value="trans_reg_C"/>
    <property type="match status" value="1"/>
</dbReference>
<feature type="modified residue" description="4-aspartylphosphate" evidence="7">
    <location>
        <position position="54"/>
    </location>
</feature>
<dbReference type="Gene3D" id="6.10.250.690">
    <property type="match status" value="1"/>
</dbReference>
<feature type="domain" description="Response regulatory" evidence="9">
    <location>
        <begin position="5"/>
        <end position="118"/>
    </location>
</feature>
<dbReference type="SUPFAM" id="SSF52172">
    <property type="entry name" value="CheY-like"/>
    <property type="match status" value="1"/>
</dbReference>
<dbReference type="Proteomes" id="UP000214688">
    <property type="component" value="Chromosome"/>
</dbReference>
<dbReference type="GO" id="GO:0000976">
    <property type="term" value="F:transcription cis-regulatory region binding"/>
    <property type="evidence" value="ECO:0007669"/>
    <property type="project" value="TreeGrafter"/>
</dbReference>
<keyword evidence="4" id="KW-0805">Transcription regulation</keyword>
<dbReference type="PROSITE" id="PS50110">
    <property type="entry name" value="RESPONSE_REGULATORY"/>
    <property type="match status" value="1"/>
</dbReference>
<evidence type="ECO:0000259" key="9">
    <source>
        <dbReference type="PROSITE" id="PS50110"/>
    </source>
</evidence>
<proteinExistence type="predicted"/>
<dbReference type="InterPro" id="IPR039420">
    <property type="entry name" value="WalR-like"/>
</dbReference>
<evidence type="ECO:0000256" key="8">
    <source>
        <dbReference type="PROSITE-ProRule" id="PRU01091"/>
    </source>
</evidence>
<comment type="subcellular location">
    <subcellularLocation>
        <location evidence="1">Cytoplasm</location>
    </subcellularLocation>
</comment>
<dbReference type="GO" id="GO:0005829">
    <property type="term" value="C:cytosol"/>
    <property type="evidence" value="ECO:0007669"/>
    <property type="project" value="TreeGrafter"/>
</dbReference>
<dbReference type="CDD" id="cd17574">
    <property type="entry name" value="REC_OmpR"/>
    <property type="match status" value="1"/>
</dbReference>
<evidence type="ECO:0000256" key="7">
    <source>
        <dbReference type="PROSITE-ProRule" id="PRU00169"/>
    </source>
</evidence>
<dbReference type="Gene3D" id="3.40.50.2300">
    <property type="match status" value="1"/>
</dbReference>
<sequence>MTMQKILVVDDDPAIVDLMKDFLEMEGFAVETVHSASEAFVVLERTTVDALLVDLMMPGMNGFDLCRQVRKTSDVPILFLSAREEDATKIVGLGIGGDDYIVKSSSPAEVVARVKAVLRRTNGRKPQPEERSHRLDFGRFVLDLKAHDLYVEGRQVALTPREFELLRLFAEHPRQVFTYEHLLEKFWHQVGDKHTVTVHIGRIREKIEATPAKPLFLVNVWGVGYRFEGVRR</sequence>
<dbReference type="GO" id="GO:0000156">
    <property type="term" value="F:phosphorelay response regulator activity"/>
    <property type="evidence" value="ECO:0007669"/>
    <property type="project" value="TreeGrafter"/>
</dbReference>
<dbReference type="OrthoDB" id="2373414at2"/>
<evidence type="ECO:0000256" key="4">
    <source>
        <dbReference type="ARBA" id="ARBA00023015"/>
    </source>
</evidence>
<dbReference type="SMART" id="SM00862">
    <property type="entry name" value="Trans_reg_C"/>
    <property type="match status" value="1"/>
</dbReference>